<keyword evidence="3" id="KW-1185">Reference proteome</keyword>
<dbReference type="PROSITE" id="PS50104">
    <property type="entry name" value="TIR"/>
    <property type="match status" value="1"/>
</dbReference>
<dbReference type="STRING" id="547042.BACCOPRO_00640"/>
<accession>S0F6D7</accession>
<dbReference type="Gene3D" id="3.40.50.10140">
    <property type="entry name" value="Toll/interleukin-1 receptor homology (TIR) domain"/>
    <property type="match status" value="1"/>
</dbReference>
<dbReference type="Pfam" id="PF13676">
    <property type="entry name" value="TIR_2"/>
    <property type="match status" value="1"/>
</dbReference>
<sequence length="467" mass="55178">MSKRDTIFISHSTPQDNEFSIWIASRLELLGYKVWVDKNGLLGGERFWPTIQKAIDCSIKILFVYSKNILNSDGVLKPGIENELEYGKSIAIQNGLSDFIIPLHIDDSQYHLAIGMPNINHIPFTDNWAVGLKQLLRKLEKDEVPRNKELNSSSFSEWYENEYSSNISIKYNKRLYYSSWWGFRTLPPIFYIFRFRSSEQAKLVRDLNQSIPINLNNNLITSFEPNLIMTIEGRKDLFDNDITPDNVFVCNVKDLYYCDAFSNSFPTYNDSINAFKRLMMSVWNSFLRKKGLFKYEFSGRRLAYYKPQISNNKNDIRFVYPFSNGKRKKRKSLLGKYKSLLWHYAISANVLIDPFFCYLVKSHLVFTSDGKTPISDERKMHTYRRDKAKMFFNEEWRDLFLAMIQSLKDQDGKIIFPVTYDNDYIEFKEWPELFWSDFDYHDPNIPMSIDCISDYVEDSEILMYNDN</sequence>
<dbReference type="OrthoDB" id="9781481at2"/>
<comment type="caution">
    <text evidence="2">The sequence shown here is derived from an EMBL/GenBank/DDBJ whole genome shotgun (WGS) entry which is preliminary data.</text>
</comment>
<dbReference type="GeneID" id="78404863"/>
<dbReference type="Proteomes" id="UP000014073">
    <property type="component" value="Unassembled WGS sequence"/>
</dbReference>
<evidence type="ECO:0000313" key="3">
    <source>
        <dbReference type="Proteomes" id="UP000014073"/>
    </source>
</evidence>
<dbReference type="eggNOG" id="COG1537">
    <property type="taxonomic scope" value="Bacteria"/>
</dbReference>
<dbReference type="SUPFAM" id="SSF52200">
    <property type="entry name" value="Toll/Interleukin receptor TIR domain"/>
    <property type="match status" value="1"/>
</dbReference>
<dbReference type="InterPro" id="IPR000157">
    <property type="entry name" value="TIR_dom"/>
</dbReference>
<dbReference type="HOGENOM" id="CLU_028733_0_0_10"/>
<reference evidence="2 3" key="1">
    <citation type="submission" date="2008-12" db="EMBL/GenBank/DDBJ databases">
        <authorList>
            <person name="Fulton L."/>
            <person name="Clifton S."/>
            <person name="Fulton B."/>
            <person name="Xu J."/>
            <person name="Minx P."/>
            <person name="Pepin K.H."/>
            <person name="Johnson M."/>
            <person name="Bhonagiri V."/>
            <person name="Nash W.E."/>
            <person name="Mardis E.R."/>
            <person name="Wilson R.K."/>
        </authorList>
    </citation>
    <scope>NUCLEOTIDE SEQUENCE [LARGE SCALE GENOMIC DNA]</scope>
    <source>
        <strain evidence="2 3">DSM 18228</strain>
    </source>
</reference>
<dbReference type="EMBL" id="ACBW01000043">
    <property type="protein sequence ID" value="EEF75157.1"/>
    <property type="molecule type" value="Genomic_DNA"/>
</dbReference>
<dbReference type="AlphaFoldDB" id="S0F6D7"/>
<organism evidence="2 3">
    <name type="scientific">Phocaeicola coprophilus DSM 18228 = JCM 13818</name>
    <dbReference type="NCBI Taxonomy" id="547042"/>
    <lineage>
        <taxon>Bacteria</taxon>
        <taxon>Pseudomonadati</taxon>
        <taxon>Bacteroidota</taxon>
        <taxon>Bacteroidia</taxon>
        <taxon>Bacteroidales</taxon>
        <taxon>Bacteroidaceae</taxon>
        <taxon>Phocaeicola</taxon>
    </lineage>
</organism>
<gene>
    <name evidence="2" type="ORF">BACCOPRO_00640</name>
</gene>
<proteinExistence type="predicted"/>
<dbReference type="RefSeq" id="WP_008140723.1">
    <property type="nucleotide sequence ID" value="NZ_EQ973632.1"/>
</dbReference>
<dbReference type="InterPro" id="IPR035897">
    <property type="entry name" value="Toll_tir_struct_dom_sf"/>
</dbReference>
<evidence type="ECO:0000259" key="1">
    <source>
        <dbReference type="PROSITE" id="PS50104"/>
    </source>
</evidence>
<evidence type="ECO:0000313" key="2">
    <source>
        <dbReference type="EMBL" id="EEF75157.1"/>
    </source>
</evidence>
<name>S0F6D7_9BACT</name>
<dbReference type="GO" id="GO:0007165">
    <property type="term" value="P:signal transduction"/>
    <property type="evidence" value="ECO:0007669"/>
    <property type="project" value="InterPro"/>
</dbReference>
<feature type="domain" description="TIR" evidence="1">
    <location>
        <begin position="3"/>
        <end position="167"/>
    </location>
</feature>
<protein>
    <recommendedName>
        <fullName evidence="1">TIR domain-containing protein</fullName>
    </recommendedName>
</protein>